<feature type="region of interest" description="Disordered" evidence="1">
    <location>
        <begin position="320"/>
        <end position="340"/>
    </location>
</feature>
<dbReference type="PANTHER" id="PTHR33179:SF11">
    <property type="entry name" value="OS03G0320600 PROTEIN"/>
    <property type="match status" value="1"/>
</dbReference>
<evidence type="ECO:0000313" key="4">
    <source>
        <dbReference type="Proteomes" id="UP000636709"/>
    </source>
</evidence>
<sequence>MLTCIKDWELGTRREQHTADDLEFEDAFENLYLDEQKALVVVFLLLVLELELLDDLVVVLVLVLVLLDDLLLDLDEDDLVLDLVARSPLGTTVRWGPIVLGPGRPDVVPGRPRHDGLAKGLTKPGFCAVTYPPDQRDETTRPRKQSTLPKWPQAAKPMHATVHIPRPPQPRLAATRRRVADVHVHVPDSDAMVACTAASRPHRVDAASRVPLRLGRTLESARSHSPTQSRRHTASATACLLRSRPPPELQTPEPAMDAIACVGVVAPPLLSRSFADAAIARALHFSLSDAAPVHDFGGGHPPPPPCVAAPSPSPSARCRLGPAGGHAGKRRRPRPSKRAPTTYISTDAATFRAMVQRVTGADDEAALLLHHQQDGLGLLLPQLGVEQFLQAGPAAHAAAAYATAQPAPAAAEQQPLFPTLDSWNVMYGKKNEVA</sequence>
<feature type="region of interest" description="Disordered" evidence="1">
    <location>
        <begin position="218"/>
        <end position="251"/>
    </location>
</feature>
<keyword evidence="4" id="KW-1185">Reference proteome</keyword>
<dbReference type="Pfam" id="PF05678">
    <property type="entry name" value="VQ"/>
    <property type="match status" value="1"/>
</dbReference>
<dbReference type="AlphaFoldDB" id="A0A835KJS1"/>
<feature type="compositionally biased region" description="Basic residues" evidence="1">
    <location>
        <begin position="327"/>
        <end position="337"/>
    </location>
</feature>
<dbReference type="OrthoDB" id="780868at2759"/>
<dbReference type="EMBL" id="JACEFO010001609">
    <property type="protein sequence ID" value="KAF8731186.1"/>
    <property type="molecule type" value="Genomic_DNA"/>
</dbReference>
<feature type="domain" description="VQ" evidence="2">
    <location>
        <begin position="338"/>
        <end position="363"/>
    </location>
</feature>
<dbReference type="InterPro" id="IPR008889">
    <property type="entry name" value="VQ"/>
</dbReference>
<dbReference type="Proteomes" id="UP000636709">
    <property type="component" value="Unassembled WGS sequence"/>
</dbReference>
<reference evidence="3" key="1">
    <citation type="submission" date="2020-07" db="EMBL/GenBank/DDBJ databases">
        <title>Genome sequence and genetic diversity analysis of an under-domesticated orphan crop, white fonio (Digitaria exilis).</title>
        <authorList>
            <person name="Bennetzen J.L."/>
            <person name="Chen S."/>
            <person name="Ma X."/>
            <person name="Wang X."/>
            <person name="Yssel A.E.J."/>
            <person name="Chaluvadi S.R."/>
            <person name="Johnson M."/>
            <person name="Gangashetty P."/>
            <person name="Hamidou F."/>
            <person name="Sanogo M.D."/>
            <person name="Zwaenepoel A."/>
            <person name="Wallace J."/>
            <person name="Van De Peer Y."/>
            <person name="Van Deynze A."/>
        </authorList>
    </citation>
    <scope>NUCLEOTIDE SEQUENCE</scope>
    <source>
        <tissue evidence="3">Leaves</tissue>
    </source>
</reference>
<dbReference type="InterPro" id="IPR039609">
    <property type="entry name" value="VQ_15/22"/>
</dbReference>
<dbReference type="GO" id="GO:0005634">
    <property type="term" value="C:nucleus"/>
    <property type="evidence" value="ECO:0007669"/>
    <property type="project" value="TreeGrafter"/>
</dbReference>
<dbReference type="PANTHER" id="PTHR33179">
    <property type="entry name" value="VQ MOTIF-CONTAINING PROTEIN"/>
    <property type="match status" value="1"/>
</dbReference>
<name>A0A835KJS1_9POAL</name>
<feature type="region of interest" description="Disordered" evidence="1">
    <location>
        <begin position="131"/>
        <end position="168"/>
    </location>
</feature>
<proteinExistence type="predicted"/>
<evidence type="ECO:0000313" key="3">
    <source>
        <dbReference type="EMBL" id="KAF8731186.1"/>
    </source>
</evidence>
<dbReference type="GO" id="GO:0006970">
    <property type="term" value="P:response to osmotic stress"/>
    <property type="evidence" value="ECO:0007669"/>
    <property type="project" value="TreeGrafter"/>
</dbReference>
<evidence type="ECO:0000259" key="2">
    <source>
        <dbReference type="Pfam" id="PF05678"/>
    </source>
</evidence>
<organism evidence="3 4">
    <name type="scientific">Digitaria exilis</name>
    <dbReference type="NCBI Taxonomy" id="1010633"/>
    <lineage>
        <taxon>Eukaryota</taxon>
        <taxon>Viridiplantae</taxon>
        <taxon>Streptophyta</taxon>
        <taxon>Embryophyta</taxon>
        <taxon>Tracheophyta</taxon>
        <taxon>Spermatophyta</taxon>
        <taxon>Magnoliopsida</taxon>
        <taxon>Liliopsida</taxon>
        <taxon>Poales</taxon>
        <taxon>Poaceae</taxon>
        <taxon>PACMAD clade</taxon>
        <taxon>Panicoideae</taxon>
        <taxon>Panicodae</taxon>
        <taxon>Paniceae</taxon>
        <taxon>Anthephorinae</taxon>
        <taxon>Digitaria</taxon>
    </lineage>
</organism>
<gene>
    <name evidence="3" type="ORF">HU200_016509</name>
</gene>
<dbReference type="GO" id="GO:0005516">
    <property type="term" value="F:calmodulin binding"/>
    <property type="evidence" value="ECO:0007669"/>
    <property type="project" value="TreeGrafter"/>
</dbReference>
<evidence type="ECO:0000256" key="1">
    <source>
        <dbReference type="SAM" id="MobiDB-lite"/>
    </source>
</evidence>
<comment type="caution">
    <text evidence="3">The sequence shown here is derived from an EMBL/GenBank/DDBJ whole genome shotgun (WGS) entry which is preliminary data.</text>
</comment>
<protein>
    <recommendedName>
        <fullName evidence="2">VQ domain-containing protein</fullName>
    </recommendedName>
</protein>
<accession>A0A835KJS1</accession>